<dbReference type="AlphaFoldDB" id="A0AAV7RDT9"/>
<sequence length="85" mass="9261">MERSSVRKEETTYEQDDALEIVWGDTGEGTPTDCNLSEAGTRSIDYHLPLRGQSSAGAEEEDGPHRCSPVIGGTTILSAWRPAMH</sequence>
<comment type="caution">
    <text evidence="1">The sequence shown here is derived from an EMBL/GenBank/DDBJ whole genome shotgun (WGS) entry which is preliminary data.</text>
</comment>
<accession>A0AAV7RDT9</accession>
<dbReference type="Proteomes" id="UP001066276">
    <property type="component" value="Chromosome 5"/>
</dbReference>
<keyword evidence="2" id="KW-1185">Reference proteome</keyword>
<dbReference type="EMBL" id="JANPWB010000009">
    <property type="protein sequence ID" value="KAJ1150007.1"/>
    <property type="molecule type" value="Genomic_DNA"/>
</dbReference>
<evidence type="ECO:0000313" key="1">
    <source>
        <dbReference type="EMBL" id="KAJ1150007.1"/>
    </source>
</evidence>
<organism evidence="1 2">
    <name type="scientific">Pleurodeles waltl</name>
    <name type="common">Iberian ribbed newt</name>
    <dbReference type="NCBI Taxonomy" id="8319"/>
    <lineage>
        <taxon>Eukaryota</taxon>
        <taxon>Metazoa</taxon>
        <taxon>Chordata</taxon>
        <taxon>Craniata</taxon>
        <taxon>Vertebrata</taxon>
        <taxon>Euteleostomi</taxon>
        <taxon>Amphibia</taxon>
        <taxon>Batrachia</taxon>
        <taxon>Caudata</taxon>
        <taxon>Salamandroidea</taxon>
        <taxon>Salamandridae</taxon>
        <taxon>Pleurodelinae</taxon>
        <taxon>Pleurodeles</taxon>
    </lineage>
</organism>
<evidence type="ECO:0000313" key="2">
    <source>
        <dbReference type="Proteomes" id="UP001066276"/>
    </source>
</evidence>
<gene>
    <name evidence="1" type="ORF">NDU88_002805</name>
</gene>
<proteinExistence type="predicted"/>
<protein>
    <submittedName>
        <fullName evidence="1">Uncharacterized protein</fullName>
    </submittedName>
</protein>
<name>A0AAV7RDT9_PLEWA</name>
<reference evidence="1" key="1">
    <citation type="journal article" date="2022" name="bioRxiv">
        <title>Sequencing and chromosome-scale assembly of the giantPleurodeles waltlgenome.</title>
        <authorList>
            <person name="Brown T."/>
            <person name="Elewa A."/>
            <person name="Iarovenko S."/>
            <person name="Subramanian E."/>
            <person name="Araus A.J."/>
            <person name="Petzold A."/>
            <person name="Susuki M."/>
            <person name="Suzuki K.-i.T."/>
            <person name="Hayashi T."/>
            <person name="Toyoda A."/>
            <person name="Oliveira C."/>
            <person name="Osipova E."/>
            <person name="Leigh N.D."/>
            <person name="Simon A."/>
            <person name="Yun M.H."/>
        </authorList>
    </citation>
    <scope>NUCLEOTIDE SEQUENCE</scope>
    <source>
        <strain evidence="1">20211129_DDA</strain>
        <tissue evidence="1">Liver</tissue>
    </source>
</reference>